<accession>A0A0V1G5R7</accession>
<name>A0A0V1G5R7_TRIPS</name>
<proteinExistence type="predicted"/>
<protein>
    <submittedName>
        <fullName evidence="1">Uncharacterized protein</fullName>
    </submittedName>
</protein>
<reference evidence="1 2" key="1">
    <citation type="submission" date="2015-01" db="EMBL/GenBank/DDBJ databases">
        <title>Evolution of Trichinella species and genotypes.</title>
        <authorList>
            <person name="Korhonen P.K."/>
            <person name="Edoardo P."/>
            <person name="Giuseppe L.R."/>
            <person name="Gasser R.B."/>
        </authorList>
    </citation>
    <scope>NUCLEOTIDE SEQUENCE [LARGE SCALE GENOMIC DNA]</scope>
    <source>
        <strain evidence="1">ISS470</strain>
    </source>
</reference>
<comment type="caution">
    <text evidence="1">The sequence shown here is derived from an EMBL/GenBank/DDBJ whole genome shotgun (WGS) entry which is preliminary data.</text>
</comment>
<sequence>MRLLSQTFWKETKDDALTSGCEPLLYDMECKMQTLMEINKFEQACKTKSQMFLKSQKIYNKSKSSLFTKQFFYVDVWTAIM</sequence>
<dbReference type="AlphaFoldDB" id="A0A0V1G5R7"/>
<evidence type="ECO:0000313" key="2">
    <source>
        <dbReference type="Proteomes" id="UP000054995"/>
    </source>
</evidence>
<dbReference type="EMBL" id="JYDT01000001">
    <property type="protein sequence ID" value="KRY93671.1"/>
    <property type="molecule type" value="Genomic_DNA"/>
</dbReference>
<evidence type="ECO:0000313" key="1">
    <source>
        <dbReference type="EMBL" id="KRY93671.1"/>
    </source>
</evidence>
<dbReference type="Proteomes" id="UP000054995">
    <property type="component" value="Unassembled WGS sequence"/>
</dbReference>
<gene>
    <name evidence="1" type="ORF">T4D_12981</name>
</gene>
<organism evidence="1 2">
    <name type="scientific">Trichinella pseudospiralis</name>
    <name type="common">Parasitic roundworm</name>
    <dbReference type="NCBI Taxonomy" id="6337"/>
    <lineage>
        <taxon>Eukaryota</taxon>
        <taxon>Metazoa</taxon>
        <taxon>Ecdysozoa</taxon>
        <taxon>Nematoda</taxon>
        <taxon>Enoplea</taxon>
        <taxon>Dorylaimia</taxon>
        <taxon>Trichinellida</taxon>
        <taxon>Trichinellidae</taxon>
        <taxon>Trichinella</taxon>
    </lineage>
</organism>
<keyword evidence="2" id="KW-1185">Reference proteome</keyword>